<dbReference type="EMBL" id="SNRW01024731">
    <property type="protein sequence ID" value="KAA6362038.1"/>
    <property type="molecule type" value="Genomic_DNA"/>
</dbReference>
<evidence type="ECO:0000256" key="1">
    <source>
        <dbReference type="SAM" id="MobiDB-lite"/>
    </source>
</evidence>
<evidence type="ECO:0000313" key="3">
    <source>
        <dbReference type="Proteomes" id="UP000324800"/>
    </source>
</evidence>
<evidence type="ECO:0000313" key="2">
    <source>
        <dbReference type="EMBL" id="KAA6362038.1"/>
    </source>
</evidence>
<accession>A0A5J4TV43</accession>
<dbReference type="AlphaFoldDB" id="A0A5J4TV43"/>
<name>A0A5J4TV43_9EUKA</name>
<comment type="caution">
    <text evidence="2">The sequence shown here is derived from an EMBL/GenBank/DDBJ whole genome shotgun (WGS) entry which is preliminary data.</text>
</comment>
<sequence length="436" mass="50512">MAQLANNTEDSKLIESILTESTEKNIKCMTLEKGPKRQYNRKSKTNEKAKALIDQMINEQTTEQSNEQINEQEQTKEQSESQSDFDVFYEVFSECFTKANEQIQSKTIKERIDGAIIDLYEYRKFADPKLKNKLLTGHVVDLSLCKDDNLCIIDFDIDHTGKLNEEEKEKIRQNIINNMLPKNVGLVLTARGGIHAYCDRNRYKLPTNRNEKVIVYDDNLEIDIFAQMYTHKDGELVANRVVLQNSKVRIMEKGVQKKEVLHYKELNDWSNAHHLASLYNILGSWNVDLTVKDDDISDTVSQDCTLEAMPIEIADACIQGLKGLTIHNDTNTLAREISLLPLFMGLNGLEQTQDKQYKEDAYTTVYRNNILTPKANEHWSDRKGKYSSRANAWILMKIIKLHNKEYYETTLKPLLKKRLQDKNKSKHEIKLETIEK</sequence>
<feature type="compositionally biased region" description="Low complexity" evidence="1">
    <location>
        <begin position="61"/>
        <end position="72"/>
    </location>
</feature>
<proteinExistence type="predicted"/>
<dbReference type="Proteomes" id="UP000324800">
    <property type="component" value="Unassembled WGS sequence"/>
</dbReference>
<feature type="region of interest" description="Disordered" evidence="1">
    <location>
        <begin position="61"/>
        <end position="81"/>
    </location>
</feature>
<protein>
    <submittedName>
        <fullName evidence="2">Uncharacterized protein</fullName>
    </submittedName>
</protein>
<gene>
    <name evidence="2" type="ORF">EZS28_042435</name>
</gene>
<organism evidence="2 3">
    <name type="scientific">Streblomastix strix</name>
    <dbReference type="NCBI Taxonomy" id="222440"/>
    <lineage>
        <taxon>Eukaryota</taxon>
        <taxon>Metamonada</taxon>
        <taxon>Preaxostyla</taxon>
        <taxon>Oxymonadida</taxon>
        <taxon>Streblomastigidae</taxon>
        <taxon>Streblomastix</taxon>
    </lineage>
</organism>
<reference evidence="2 3" key="1">
    <citation type="submission" date="2019-03" db="EMBL/GenBank/DDBJ databases">
        <title>Single cell metagenomics reveals metabolic interactions within the superorganism composed of flagellate Streblomastix strix and complex community of Bacteroidetes bacteria on its surface.</title>
        <authorList>
            <person name="Treitli S.C."/>
            <person name="Kolisko M."/>
            <person name="Husnik F."/>
            <person name="Keeling P."/>
            <person name="Hampl V."/>
        </authorList>
    </citation>
    <scope>NUCLEOTIDE SEQUENCE [LARGE SCALE GENOMIC DNA]</scope>
    <source>
        <strain evidence="2">ST1C</strain>
    </source>
</reference>
<dbReference type="OrthoDB" id="10689660at2759"/>